<dbReference type="AlphaFoldDB" id="A0A1L3ZTF1"/>
<gene>
    <name evidence="2" type="ORF">BSL82_05960</name>
</gene>
<dbReference type="EMBL" id="CP018221">
    <property type="protein sequence ID" value="API58913.1"/>
    <property type="molecule type" value="Genomic_DNA"/>
</dbReference>
<dbReference type="STRING" id="1921510.BSL82_05960"/>
<protein>
    <recommendedName>
        <fullName evidence="4">PepSY domain-containing protein</fullName>
    </recommendedName>
</protein>
<accession>A0A1L3ZTF1</accession>
<dbReference type="KEGG" id="sphj:BSL82_05960"/>
<feature type="signal peptide" evidence="1">
    <location>
        <begin position="1"/>
        <end position="19"/>
    </location>
</feature>
<proteinExistence type="predicted"/>
<dbReference type="Proteomes" id="UP000182063">
    <property type="component" value="Chromosome"/>
</dbReference>
<reference evidence="3" key="1">
    <citation type="submission" date="2016-11" db="EMBL/GenBank/DDBJ databases">
        <title>Complete Genome Sequence of alachlor-degrading Sphingomonas sp. strain JJ-A5.</title>
        <authorList>
            <person name="Lee H."/>
            <person name="Ka J.-O."/>
        </authorList>
    </citation>
    <scope>NUCLEOTIDE SEQUENCE [LARGE SCALE GENOMIC DNA]</scope>
    <source>
        <strain evidence="3">JJ-A5</strain>
    </source>
</reference>
<keyword evidence="3" id="KW-1185">Reference proteome</keyword>
<keyword evidence="1" id="KW-0732">Signal</keyword>
<feature type="chain" id="PRO_5009857750" description="PepSY domain-containing protein" evidence="1">
    <location>
        <begin position="20"/>
        <end position="100"/>
    </location>
</feature>
<evidence type="ECO:0000256" key="1">
    <source>
        <dbReference type="SAM" id="SignalP"/>
    </source>
</evidence>
<sequence>MWMRLAVTAFGLGSLALGAAPAEARRDQDEAYRAARSGEIRSLPDIRARVHPRMRGAEPLGNEEYDAASRTYRLKYLRNGSKIWVDVDARTGAVVGRSGN</sequence>
<organism evidence="2 3">
    <name type="scientific">Tardibacter chloracetimidivorans</name>
    <dbReference type="NCBI Taxonomy" id="1921510"/>
    <lineage>
        <taxon>Bacteria</taxon>
        <taxon>Pseudomonadati</taxon>
        <taxon>Pseudomonadota</taxon>
        <taxon>Alphaproteobacteria</taxon>
        <taxon>Sphingomonadales</taxon>
        <taxon>Sphingomonadaceae</taxon>
        <taxon>Tardibacter</taxon>
    </lineage>
</organism>
<evidence type="ECO:0000313" key="2">
    <source>
        <dbReference type="EMBL" id="API58913.1"/>
    </source>
</evidence>
<dbReference type="OrthoDB" id="7428944at2"/>
<name>A0A1L3ZTF1_9SPHN</name>
<evidence type="ECO:0008006" key="4">
    <source>
        <dbReference type="Google" id="ProtNLM"/>
    </source>
</evidence>
<evidence type="ECO:0000313" key="3">
    <source>
        <dbReference type="Proteomes" id="UP000182063"/>
    </source>
</evidence>